<gene>
    <name evidence="9" type="ORF">GCM10010531_43320</name>
</gene>
<evidence type="ECO:0000259" key="8">
    <source>
        <dbReference type="Pfam" id="PF09335"/>
    </source>
</evidence>
<protein>
    <recommendedName>
        <fullName evidence="7">TVP38/TMEM64 family membrane protein</fullName>
    </recommendedName>
</protein>
<keyword evidence="4 7" id="KW-0812">Transmembrane</keyword>
<keyword evidence="5 7" id="KW-1133">Transmembrane helix</keyword>
<keyword evidence="6 7" id="KW-0472">Membrane</keyword>
<dbReference type="Pfam" id="PF09335">
    <property type="entry name" value="VTT_dom"/>
    <property type="match status" value="1"/>
</dbReference>
<name>A0ABP6PNN6_9ACTN</name>
<sequence length="221" mass="21684">MTTAARGTWLRAAVLVLLLAAGVGAALVLDLPSVATVRSQVAGAGAPGVAVMVLAVALVLLAPVPRSAVSVLVGLVAGFATGVGVAFAGGLLAALAAFGFSRWLGRSAALRLAGPRLSRVDGLVADRGFVAVLAGRLLPVVPFVALSYGAGLTGVRLAPYGVATALGLVPSTVLQVGVGASVGFAVDPATTSLVLSLAALVVVAVGVGTLLWRRRRAAVPA</sequence>
<evidence type="ECO:0000256" key="7">
    <source>
        <dbReference type="RuleBase" id="RU366058"/>
    </source>
</evidence>
<organism evidence="9 10">
    <name type="scientific">Blastococcus jejuensis</name>
    <dbReference type="NCBI Taxonomy" id="351224"/>
    <lineage>
        <taxon>Bacteria</taxon>
        <taxon>Bacillati</taxon>
        <taxon>Actinomycetota</taxon>
        <taxon>Actinomycetes</taxon>
        <taxon>Geodermatophilales</taxon>
        <taxon>Geodermatophilaceae</taxon>
        <taxon>Blastococcus</taxon>
    </lineage>
</organism>
<feature type="transmembrane region" description="Helical" evidence="7">
    <location>
        <begin position="192"/>
        <end position="212"/>
    </location>
</feature>
<keyword evidence="3 7" id="KW-1003">Cell membrane</keyword>
<dbReference type="EMBL" id="BAAAVV010000019">
    <property type="protein sequence ID" value="GAA3184453.1"/>
    <property type="molecule type" value="Genomic_DNA"/>
</dbReference>
<feature type="transmembrane region" description="Helical" evidence="7">
    <location>
        <begin position="71"/>
        <end position="100"/>
    </location>
</feature>
<dbReference type="PANTHER" id="PTHR12677:SF59">
    <property type="entry name" value="GOLGI APPARATUS MEMBRANE PROTEIN TVP38-RELATED"/>
    <property type="match status" value="1"/>
</dbReference>
<evidence type="ECO:0000256" key="6">
    <source>
        <dbReference type="ARBA" id="ARBA00023136"/>
    </source>
</evidence>
<comment type="caution">
    <text evidence="9">The sequence shown here is derived from an EMBL/GenBank/DDBJ whole genome shotgun (WGS) entry which is preliminary data.</text>
</comment>
<evidence type="ECO:0000256" key="3">
    <source>
        <dbReference type="ARBA" id="ARBA00022475"/>
    </source>
</evidence>
<comment type="subcellular location">
    <subcellularLocation>
        <location evidence="1 7">Cell membrane</location>
        <topology evidence="1 7">Multi-pass membrane protein</topology>
    </subcellularLocation>
</comment>
<keyword evidence="10" id="KW-1185">Reference proteome</keyword>
<dbReference type="InterPro" id="IPR015414">
    <property type="entry name" value="TMEM64"/>
</dbReference>
<feature type="transmembrane region" description="Helical" evidence="7">
    <location>
        <begin position="41"/>
        <end position="64"/>
    </location>
</feature>
<proteinExistence type="inferred from homology"/>
<evidence type="ECO:0000256" key="2">
    <source>
        <dbReference type="ARBA" id="ARBA00008640"/>
    </source>
</evidence>
<dbReference type="InterPro" id="IPR032816">
    <property type="entry name" value="VTT_dom"/>
</dbReference>
<evidence type="ECO:0000313" key="10">
    <source>
        <dbReference type="Proteomes" id="UP001499924"/>
    </source>
</evidence>
<feature type="domain" description="VTT" evidence="8">
    <location>
        <begin position="64"/>
        <end position="180"/>
    </location>
</feature>
<dbReference type="PANTHER" id="PTHR12677">
    <property type="entry name" value="GOLGI APPARATUS MEMBRANE PROTEIN TVP38-RELATED"/>
    <property type="match status" value="1"/>
</dbReference>
<feature type="transmembrane region" description="Helical" evidence="7">
    <location>
        <begin position="160"/>
        <end position="186"/>
    </location>
</feature>
<evidence type="ECO:0000256" key="5">
    <source>
        <dbReference type="ARBA" id="ARBA00022989"/>
    </source>
</evidence>
<feature type="transmembrane region" description="Helical" evidence="7">
    <location>
        <begin position="128"/>
        <end position="148"/>
    </location>
</feature>
<evidence type="ECO:0000256" key="4">
    <source>
        <dbReference type="ARBA" id="ARBA00022692"/>
    </source>
</evidence>
<comment type="similarity">
    <text evidence="2 7">Belongs to the TVP38/TMEM64 family.</text>
</comment>
<accession>A0ABP6PNN6</accession>
<dbReference type="Proteomes" id="UP001499924">
    <property type="component" value="Unassembled WGS sequence"/>
</dbReference>
<evidence type="ECO:0000313" key="9">
    <source>
        <dbReference type="EMBL" id="GAA3184453.1"/>
    </source>
</evidence>
<dbReference type="RefSeq" id="WP_344691279.1">
    <property type="nucleotide sequence ID" value="NZ_BAAAVV010000019.1"/>
</dbReference>
<reference evidence="10" key="1">
    <citation type="journal article" date="2019" name="Int. J. Syst. Evol. Microbiol.">
        <title>The Global Catalogue of Microorganisms (GCM) 10K type strain sequencing project: providing services to taxonomists for standard genome sequencing and annotation.</title>
        <authorList>
            <consortium name="The Broad Institute Genomics Platform"/>
            <consortium name="The Broad Institute Genome Sequencing Center for Infectious Disease"/>
            <person name="Wu L."/>
            <person name="Ma J."/>
        </authorList>
    </citation>
    <scope>NUCLEOTIDE SEQUENCE [LARGE SCALE GENOMIC DNA]</scope>
    <source>
        <strain evidence="10">JCM 15614</strain>
    </source>
</reference>
<evidence type="ECO:0000256" key="1">
    <source>
        <dbReference type="ARBA" id="ARBA00004651"/>
    </source>
</evidence>